<keyword evidence="2" id="KW-1185">Reference proteome</keyword>
<comment type="caution">
    <text evidence="1">The sequence shown here is derived from an EMBL/GenBank/DDBJ whole genome shotgun (WGS) entry which is preliminary data.</text>
</comment>
<name>A0A9W8W3T2_9HYPO</name>
<gene>
    <name evidence="1" type="ORF">N0V84_010425</name>
</gene>
<dbReference type="EMBL" id="JAPEUR010000330">
    <property type="protein sequence ID" value="KAJ4311473.1"/>
    <property type="molecule type" value="Genomic_DNA"/>
</dbReference>
<protein>
    <submittedName>
        <fullName evidence="1">Uncharacterized protein</fullName>
    </submittedName>
</protein>
<dbReference type="Proteomes" id="UP001140502">
    <property type="component" value="Unassembled WGS sequence"/>
</dbReference>
<dbReference type="AlphaFoldDB" id="A0A9W8W3T2"/>
<reference evidence="1" key="1">
    <citation type="submission" date="2022-10" db="EMBL/GenBank/DDBJ databases">
        <title>Tapping the CABI collections for fungal endophytes: first genome assemblies for Collariella, Neodidymelliopsis, Ascochyta clinopodiicola, Didymella pomorum, Didymosphaeria variabile, Neocosmospora piperis and Neocucurbitaria cava.</title>
        <authorList>
            <person name="Hill R."/>
        </authorList>
    </citation>
    <scope>NUCLEOTIDE SEQUENCE</scope>
    <source>
        <strain evidence="1">IMI 366586</strain>
    </source>
</reference>
<dbReference type="OrthoDB" id="4757095at2759"/>
<evidence type="ECO:0000313" key="1">
    <source>
        <dbReference type="EMBL" id="KAJ4311473.1"/>
    </source>
</evidence>
<evidence type="ECO:0000313" key="2">
    <source>
        <dbReference type="Proteomes" id="UP001140502"/>
    </source>
</evidence>
<organism evidence="1 2">
    <name type="scientific">Fusarium piperis</name>
    <dbReference type="NCBI Taxonomy" id="1435070"/>
    <lineage>
        <taxon>Eukaryota</taxon>
        <taxon>Fungi</taxon>
        <taxon>Dikarya</taxon>
        <taxon>Ascomycota</taxon>
        <taxon>Pezizomycotina</taxon>
        <taxon>Sordariomycetes</taxon>
        <taxon>Hypocreomycetidae</taxon>
        <taxon>Hypocreales</taxon>
        <taxon>Nectriaceae</taxon>
        <taxon>Fusarium</taxon>
        <taxon>Fusarium solani species complex</taxon>
    </lineage>
</organism>
<accession>A0A9W8W3T2</accession>
<proteinExistence type="predicted"/>
<sequence>MVRFNTGDEQSSSRFFTKLNADVRREIFIHLYGSRHVHVIYEEGIALLYNTNTLLFEQSIDVVNFNTIAIDHMRFIRSLELHITLGQQDSWGKETDAFRLAVSTLRDWDTWHRCKPVKICVFGELDDAPPKRQKQKVRRDAQREFTRAVRALVENVDVQVYLNDKDDKEIIQPRLLRDIPGLTFADSSEHFPDRRREEDRDVDSDFEGSFHMAVERVFRAGG</sequence>